<evidence type="ECO:0000313" key="2">
    <source>
        <dbReference type="EMBL" id="KAK5970830.1"/>
    </source>
</evidence>
<dbReference type="AlphaFoldDB" id="A0AAN8F0H4"/>
<sequence>MVRTYTYNPSTQGSFFDSAFTSPSTSSSSPQSSTQPALVERQVQNNEIVPVRQRVTPTDRCVCNVVQPQFTPFHSPYVDPIGSIVGLRVSYMDGKLCYVPLEPQLNFMINQQFGNGFCVHCARKNGFFSPVENAQINYHTSNRDNNGDVHPADPIINHSYQEKYTIDSRPMHGSTATASMQNPQRIRQS</sequence>
<protein>
    <submittedName>
        <fullName evidence="2">Uncharacterized protein</fullName>
    </submittedName>
</protein>
<feature type="region of interest" description="Disordered" evidence="1">
    <location>
        <begin position="169"/>
        <end position="189"/>
    </location>
</feature>
<dbReference type="EMBL" id="WIXE01018529">
    <property type="protein sequence ID" value="KAK5970830.1"/>
    <property type="molecule type" value="Genomic_DNA"/>
</dbReference>
<gene>
    <name evidence="2" type="ORF">GCK32_019688</name>
</gene>
<evidence type="ECO:0000256" key="1">
    <source>
        <dbReference type="SAM" id="MobiDB-lite"/>
    </source>
</evidence>
<reference evidence="2 3" key="1">
    <citation type="submission" date="2019-10" db="EMBL/GenBank/DDBJ databases">
        <title>Assembly and Annotation for the nematode Trichostrongylus colubriformis.</title>
        <authorList>
            <person name="Martin J."/>
        </authorList>
    </citation>
    <scope>NUCLEOTIDE SEQUENCE [LARGE SCALE GENOMIC DNA]</scope>
    <source>
        <strain evidence="2">G859</strain>
        <tissue evidence="2">Whole worm</tissue>
    </source>
</reference>
<evidence type="ECO:0000313" key="3">
    <source>
        <dbReference type="Proteomes" id="UP001331761"/>
    </source>
</evidence>
<feature type="non-terminal residue" evidence="2">
    <location>
        <position position="189"/>
    </location>
</feature>
<keyword evidence="3" id="KW-1185">Reference proteome</keyword>
<accession>A0AAN8F0H4</accession>
<dbReference type="Proteomes" id="UP001331761">
    <property type="component" value="Unassembled WGS sequence"/>
</dbReference>
<organism evidence="2 3">
    <name type="scientific">Trichostrongylus colubriformis</name>
    <name type="common">Black scour worm</name>
    <dbReference type="NCBI Taxonomy" id="6319"/>
    <lineage>
        <taxon>Eukaryota</taxon>
        <taxon>Metazoa</taxon>
        <taxon>Ecdysozoa</taxon>
        <taxon>Nematoda</taxon>
        <taxon>Chromadorea</taxon>
        <taxon>Rhabditida</taxon>
        <taxon>Rhabditina</taxon>
        <taxon>Rhabditomorpha</taxon>
        <taxon>Strongyloidea</taxon>
        <taxon>Trichostrongylidae</taxon>
        <taxon>Trichostrongylus</taxon>
    </lineage>
</organism>
<feature type="compositionally biased region" description="Polar residues" evidence="1">
    <location>
        <begin position="174"/>
        <end position="189"/>
    </location>
</feature>
<proteinExistence type="predicted"/>
<feature type="region of interest" description="Disordered" evidence="1">
    <location>
        <begin position="18"/>
        <end position="37"/>
    </location>
</feature>
<comment type="caution">
    <text evidence="2">The sequence shown here is derived from an EMBL/GenBank/DDBJ whole genome shotgun (WGS) entry which is preliminary data.</text>
</comment>
<name>A0AAN8F0H4_TRICO</name>